<feature type="region of interest" description="Disordered" evidence="1">
    <location>
        <begin position="1"/>
        <end position="20"/>
    </location>
</feature>
<dbReference type="eggNOG" id="ENOG5033ED5">
    <property type="taxonomic scope" value="Bacteria"/>
</dbReference>
<reference evidence="3" key="1">
    <citation type="submission" date="2006-12" db="EMBL/GenBank/DDBJ databases">
        <title>Complete sequence of chromosome 1 of Verminephrobacter eiseniae EF01-2.</title>
        <authorList>
            <person name="Copeland A."/>
            <person name="Lucas S."/>
            <person name="Lapidus A."/>
            <person name="Barry K."/>
            <person name="Detter J.C."/>
            <person name="Glavina del Rio T."/>
            <person name="Dalin E."/>
            <person name="Tice H."/>
            <person name="Pitluck S."/>
            <person name="Chertkov O."/>
            <person name="Brettin T."/>
            <person name="Bruce D."/>
            <person name="Han C."/>
            <person name="Tapia R."/>
            <person name="Gilna P."/>
            <person name="Schmutz J."/>
            <person name="Larimer F."/>
            <person name="Land M."/>
            <person name="Hauser L."/>
            <person name="Kyrpides N."/>
            <person name="Kim E."/>
            <person name="Stahl D."/>
            <person name="Richardson P."/>
        </authorList>
    </citation>
    <scope>NUCLEOTIDE SEQUENCE [LARGE SCALE GENOMIC DNA]</scope>
    <source>
        <strain evidence="3">EF01-2</strain>
    </source>
</reference>
<dbReference type="AlphaFoldDB" id="A1WLQ1"/>
<dbReference type="HOGENOM" id="CLU_180526_0_0_4"/>
<proteinExistence type="predicted"/>
<name>A1WLQ1_VEREI</name>
<dbReference type="STRING" id="391735.Veis_2820"/>
<dbReference type="Proteomes" id="UP000000374">
    <property type="component" value="Chromosome"/>
</dbReference>
<evidence type="ECO:0000313" key="3">
    <source>
        <dbReference type="Proteomes" id="UP000000374"/>
    </source>
</evidence>
<evidence type="ECO:0000313" key="2">
    <source>
        <dbReference type="EMBL" id="ABM58558.1"/>
    </source>
</evidence>
<keyword evidence="3" id="KW-1185">Reference proteome</keyword>
<dbReference type="EMBL" id="CP000542">
    <property type="protein sequence ID" value="ABM58558.1"/>
    <property type="molecule type" value="Genomic_DNA"/>
</dbReference>
<gene>
    <name evidence="2" type="ordered locus">Veis_2820</name>
</gene>
<accession>A1WLQ1</accession>
<dbReference type="KEGG" id="vei:Veis_2820"/>
<evidence type="ECO:0000256" key="1">
    <source>
        <dbReference type="SAM" id="MobiDB-lite"/>
    </source>
</evidence>
<protein>
    <submittedName>
        <fullName evidence="2">Uncharacterized protein</fullName>
    </submittedName>
</protein>
<organism evidence="2 3">
    <name type="scientific">Verminephrobacter eiseniae (strain EF01-2)</name>
    <dbReference type="NCBI Taxonomy" id="391735"/>
    <lineage>
        <taxon>Bacteria</taxon>
        <taxon>Pseudomonadati</taxon>
        <taxon>Pseudomonadota</taxon>
        <taxon>Betaproteobacteria</taxon>
        <taxon>Burkholderiales</taxon>
        <taxon>Comamonadaceae</taxon>
        <taxon>Verminephrobacter</taxon>
    </lineage>
</organism>
<sequence>MRQPPMSITSTPATPATTLPAKAKARWAPLLLSAGLALCLTAADAQTREKKTKTKKTKPPATQARAKPSVKVTHQPSPSEESRAERERRLYRECQGRPNAGACLGYTRKP</sequence>
<feature type="region of interest" description="Disordered" evidence="1">
    <location>
        <begin position="44"/>
        <end position="88"/>
    </location>
</feature>